<gene>
    <name evidence="1" type="ORF">GPU96_11g21390</name>
</gene>
<proteinExistence type="predicted"/>
<dbReference type="Proteomes" id="UP001059546">
    <property type="component" value="Chromosome XI"/>
</dbReference>
<organism evidence="1 2">
    <name type="scientific">Encephalitozoon hellem</name>
    <name type="common">Microsporidian parasite</name>
    <dbReference type="NCBI Taxonomy" id="27973"/>
    <lineage>
        <taxon>Eukaryota</taxon>
        <taxon>Fungi</taxon>
        <taxon>Fungi incertae sedis</taxon>
        <taxon>Microsporidia</taxon>
        <taxon>Unikaryonidae</taxon>
        <taxon>Encephalitozoon</taxon>
    </lineage>
</organism>
<evidence type="ECO:0000313" key="2">
    <source>
        <dbReference type="Proteomes" id="UP001059546"/>
    </source>
</evidence>
<reference evidence="1" key="1">
    <citation type="submission" date="2021-05" db="EMBL/GenBank/DDBJ databases">
        <title>Encephalitozoon hellem ATCC 50604 Complete Genome.</title>
        <authorList>
            <person name="Mascarenhas dos Santos A.C."/>
            <person name="Julian A.T."/>
            <person name="Pombert J.-F."/>
        </authorList>
    </citation>
    <scope>NUCLEOTIDE SEQUENCE</scope>
    <source>
        <strain evidence="1">ATCC 50604</strain>
    </source>
</reference>
<accession>A0A9Q9C5W9</accession>
<protein>
    <submittedName>
        <fullName evidence="1">Uncharacterized protein</fullName>
    </submittedName>
</protein>
<dbReference type="AlphaFoldDB" id="A0A9Q9C5W9"/>
<sequence>MLYMDAEFISGVVVSYSKLLREISGMKKEIKEILATVRSALSRMSTICSAGQAHPVPLRCECLGNTRMSSLDDKAALILPKKSLDRCEVSPRKKKDYHRVPSASKGKGKRCMQNACDVNPCFFKEVEREVCHAQCSDDVSY</sequence>
<dbReference type="EMBL" id="CP075157">
    <property type="protein sequence ID" value="UTX44340.1"/>
    <property type="molecule type" value="Genomic_DNA"/>
</dbReference>
<evidence type="ECO:0000313" key="1">
    <source>
        <dbReference type="EMBL" id="UTX44340.1"/>
    </source>
</evidence>
<name>A0A9Q9C5W9_ENCHE</name>